<dbReference type="SUPFAM" id="SSF56091">
    <property type="entry name" value="DNA ligase/mRNA capping enzyme, catalytic domain"/>
    <property type="match status" value="1"/>
</dbReference>
<evidence type="ECO:0000313" key="2">
    <source>
        <dbReference type="EMBL" id="DAF42524.1"/>
    </source>
</evidence>
<protein>
    <submittedName>
        <fullName evidence="2">RNA ligase</fullName>
    </submittedName>
</protein>
<keyword evidence="2" id="KW-0436">Ligase</keyword>
<dbReference type="EMBL" id="BK032497">
    <property type="protein sequence ID" value="DAF42524.1"/>
    <property type="molecule type" value="Genomic_DNA"/>
</dbReference>
<sequence length="389" mass="45851">MNLLEQYKQLQKTNLSKDGDMQLGIAYKKENGLTTVKYLHGGVDFNNPLYRQARGLTLDLNGKVILRGFEKFFNWKQLTEYENYSKEFKKVYSEVEYIPNHKYNFYEKLDGSLILLAEYKNRFVAATTSSSYNPYTQTALKWFHQKENHRELLNYLRAKNITLAFEYISIKNPIVIHYTHTDYVLIGAHENKTGKRYSQEQLNKIAKRFGFNQPKVFQYTFEEIQEVMSNAKDIEGFVLENTYGKLIKFKTDEWFRLKDYYGIFFGPLTNSKISTIIESYLADEIDDLIAVEQQHEHYKHLGLLDTTLTHAKYFEDEVLKAYKVTKHLSDKELGLNWKDYMESYALPCVFNIRKGVDWRIQRKGEGPVTLALLVQTKVKQEREEELLNG</sequence>
<proteinExistence type="predicted"/>
<name>A0A8S5RUT6_9CAUD</name>
<dbReference type="InterPro" id="IPR019039">
    <property type="entry name" value="T4-Rnl1-like_N"/>
</dbReference>
<evidence type="ECO:0000259" key="1">
    <source>
        <dbReference type="Pfam" id="PF09511"/>
    </source>
</evidence>
<organism evidence="2">
    <name type="scientific">Siphoviridae sp. ctHip2</name>
    <dbReference type="NCBI Taxonomy" id="2827830"/>
    <lineage>
        <taxon>Viruses</taxon>
        <taxon>Duplodnaviria</taxon>
        <taxon>Heunggongvirae</taxon>
        <taxon>Uroviricota</taxon>
        <taxon>Caudoviricetes</taxon>
    </lineage>
</organism>
<dbReference type="Gene3D" id="3.30.470.30">
    <property type="entry name" value="DNA ligase/mRNA capping enzyme"/>
    <property type="match status" value="1"/>
</dbReference>
<reference evidence="2" key="1">
    <citation type="journal article" date="2021" name="Proc. Natl. Acad. Sci. U.S.A.">
        <title>A Catalog of Tens of Thousands of Viruses from Human Metagenomes Reveals Hidden Associations with Chronic Diseases.</title>
        <authorList>
            <person name="Tisza M.J."/>
            <person name="Buck C.B."/>
        </authorList>
    </citation>
    <scope>NUCLEOTIDE SEQUENCE</scope>
    <source>
        <strain evidence="2">CtHip2</strain>
    </source>
</reference>
<dbReference type="GO" id="GO:0016874">
    <property type="term" value="F:ligase activity"/>
    <property type="evidence" value="ECO:0007669"/>
    <property type="project" value="UniProtKB-KW"/>
</dbReference>
<accession>A0A8S5RUT6</accession>
<dbReference type="Pfam" id="PF09511">
    <property type="entry name" value="RNA_lig_T4_1"/>
    <property type="match status" value="1"/>
</dbReference>
<feature type="domain" description="T4 RNA ligase 1-like N-terminal" evidence="1">
    <location>
        <begin position="52"/>
        <end position="250"/>
    </location>
</feature>